<dbReference type="Pfam" id="PF00271">
    <property type="entry name" value="Helicase_C"/>
    <property type="match status" value="1"/>
</dbReference>
<evidence type="ECO:0000313" key="7">
    <source>
        <dbReference type="EMBL" id="THH19390.1"/>
    </source>
</evidence>
<dbReference type="GO" id="GO:0005634">
    <property type="term" value="C:nucleus"/>
    <property type="evidence" value="ECO:0007669"/>
    <property type="project" value="TreeGrafter"/>
</dbReference>
<keyword evidence="2" id="KW-0378">Hydrolase</keyword>
<keyword evidence="1" id="KW-0547">Nucleotide-binding</keyword>
<feature type="region of interest" description="Disordered" evidence="4">
    <location>
        <begin position="304"/>
        <end position="342"/>
    </location>
</feature>
<dbReference type="PROSITE" id="PS51192">
    <property type="entry name" value="HELICASE_ATP_BIND_1"/>
    <property type="match status" value="1"/>
</dbReference>
<proteinExistence type="predicted"/>
<feature type="domain" description="Helicase ATP-binding" evidence="5">
    <location>
        <begin position="196"/>
        <end position="412"/>
    </location>
</feature>
<feature type="region of interest" description="Disordered" evidence="4">
    <location>
        <begin position="530"/>
        <end position="557"/>
    </location>
</feature>
<dbReference type="Proteomes" id="UP000310158">
    <property type="component" value="Unassembled WGS sequence"/>
</dbReference>
<evidence type="ECO:0000256" key="4">
    <source>
        <dbReference type="SAM" id="MobiDB-lite"/>
    </source>
</evidence>
<dbReference type="PANTHER" id="PTHR45626">
    <property type="entry name" value="TRANSCRIPTION TERMINATION FACTOR 2-RELATED"/>
    <property type="match status" value="1"/>
</dbReference>
<dbReference type="CDD" id="cd18793">
    <property type="entry name" value="SF2_C_SNF"/>
    <property type="match status" value="1"/>
</dbReference>
<dbReference type="SMART" id="SM00490">
    <property type="entry name" value="HELICc"/>
    <property type="match status" value="1"/>
</dbReference>
<keyword evidence="8" id="KW-1185">Reference proteome</keyword>
<name>A0A4S4M908_9AGAM</name>
<dbReference type="CDD" id="cd18008">
    <property type="entry name" value="DEXDc_SHPRH-like"/>
    <property type="match status" value="1"/>
</dbReference>
<keyword evidence="3" id="KW-0067">ATP-binding</keyword>
<dbReference type="Pfam" id="PF00176">
    <property type="entry name" value="SNF2-rel_dom"/>
    <property type="match status" value="1"/>
</dbReference>
<dbReference type="Gene3D" id="3.40.50.10810">
    <property type="entry name" value="Tandem AAA-ATPase domain"/>
    <property type="match status" value="2"/>
</dbReference>
<evidence type="ECO:0000256" key="2">
    <source>
        <dbReference type="ARBA" id="ARBA00022801"/>
    </source>
</evidence>
<feature type="region of interest" description="Disordered" evidence="4">
    <location>
        <begin position="1"/>
        <end position="33"/>
    </location>
</feature>
<protein>
    <recommendedName>
        <fullName evidence="9">Helicase ATP-binding domain-containing protein</fullName>
    </recommendedName>
</protein>
<dbReference type="OrthoDB" id="423559at2759"/>
<dbReference type="SUPFAM" id="SSF52540">
    <property type="entry name" value="P-loop containing nucleoside triphosphate hydrolases"/>
    <property type="match status" value="2"/>
</dbReference>
<dbReference type="InterPro" id="IPR038718">
    <property type="entry name" value="SNF2-like_sf"/>
</dbReference>
<dbReference type="InterPro" id="IPR014001">
    <property type="entry name" value="Helicase_ATP-bd"/>
</dbReference>
<dbReference type="InterPro" id="IPR049730">
    <property type="entry name" value="SNF2/RAD54-like_C"/>
</dbReference>
<accession>A0A4S4M908</accession>
<organism evidence="7 8">
    <name type="scientific">Bondarzewia mesenterica</name>
    <dbReference type="NCBI Taxonomy" id="1095465"/>
    <lineage>
        <taxon>Eukaryota</taxon>
        <taxon>Fungi</taxon>
        <taxon>Dikarya</taxon>
        <taxon>Basidiomycota</taxon>
        <taxon>Agaricomycotina</taxon>
        <taxon>Agaricomycetes</taxon>
        <taxon>Russulales</taxon>
        <taxon>Bondarzewiaceae</taxon>
        <taxon>Bondarzewia</taxon>
    </lineage>
</organism>
<dbReference type="GO" id="GO:0008094">
    <property type="term" value="F:ATP-dependent activity, acting on DNA"/>
    <property type="evidence" value="ECO:0007669"/>
    <property type="project" value="TreeGrafter"/>
</dbReference>
<dbReference type="SMART" id="SM00487">
    <property type="entry name" value="DEXDc"/>
    <property type="match status" value="1"/>
</dbReference>
<dbReference type="InterPro" id="IPR050628">
    <property type="entry name" value="SNF2_RAD54_helicase_TF"/>
</dbReference>
<dbReference type="InterPro" id="IPR001650">
    <property type="entry name" value="Helicase_C-like"/>
</dbReference>
<evidence type="ECO:0000313" key="8">
    <source>
        <dbReference type="Proteomes" id="UP000310158"/>
    </source>
</evidence>
<evidence type="ECO:0000256" key="1">
    <source>
        <dbReference type="ARBA" id="ARBA00022741"/>
    </source>
</evidence>
<gene>
    <name evidence="7" type="ORF">EW146_g1739</name>
</gene>
<sequence>MEEMRHRLLQDTQPQPVNVDRKPMRGEAPQSAIVAVSVSSSSTDQSQSDVVEILDSDDDEPEILVPQDRTVPANVPPRPQIERIFKNKDMPQRAPAQPIPIPYNRNIPALTHAKLIPGNSHWETFEDVNVDSLYDPKKSTQEAEKDLKDFLQQSFDGRDDGQDGDEIDMSETIVEGFRDGITLLPHQVIGRRWMRERESAKKLGGILADDMGLGKTIQTLTRVVEGRPRRADKEDGWAAGTLVVCPVSLVSQWASEVRKMVNGLTVIEHHGPSRTTNPDQLKKAHVVITSYAIVASEYGAYSPHAKDEGAKNKTKKKASSPNSDNDESDSERFGRTLAAKKKPIGSKKKDALFHVNWWRIVLDEAHNIKNRNTLNAKACFALEGKYRWCLTGTPLQNNVEELYSLLAFLRIRPLNDWATFSEQISKPIKSGKTARPMKRLQVVLKSIMLRRKKTDLLNGRPLLELPERHLNIIPCEFDEEERQFYTGLEGRIEAAMSDIVKSGALNKNYTSVLVLLLRLRQACDHPSLVSQDYKKDKEAVQPQESKKNDNDSDSDADELADMLGQLGLGRACQVCQTSLSKDNVSPELEDYCQDCAQIAKNARRKSMARGDSSHLPPDSAKIRKTLELLEEIADRKDEDGDYLGEKTIVFSQFTSMLDLLEVFLKDAGIKYVRYDGSMSKDKREASLEKIRTSRSTTVILISFKAGSTGLNLTACNNDQAFDRAHRYGQKRDVNIYKLTIEKTVEERILTLQNTKRALADAALSGDKIKNSKLGMDDLLALFRPGRDDEED</sequence>
<evidence type="ECO:0000259" key="6">
    <source>
        <dbReference type="PROSITE" id="PS51194"/>
    </source>
</evidence>
<feature type="compositionally biased region" description="Basic and acidic residues" evidence="4">
    <location>
        <begin position="532"/>
        <end position="550"/>
    </location>
</feature>
<dbReference type="GO" id="GO:0016787">
    <property type="term" value="F:hydrolase activity"/>
    <property type="evidence" value="ECO:0007669"/>
    <property type="project" value="UniProtKB-KW"/>
</dbReference>
<feature type="domain" description="Helicase C-terminal" evidence="6">
    <location>
        <begin position="628"/>
        <end position="791"/>
    </location>
</feature>
<dbReference type="AlphaFoldDB" id="A0A4S4M908"/>
<reference evidence="7 8" key="1">
    <citation type="submission" date="2019-02" db="EMBL/GenBank/DDBJ databases">
        <title>Genome sequencing of the rare red list fungi Bondarzewia mesenterica.</title>
        <authorList>
            <person name="Buettner E."/>
            <person name="Kellner H."/>
        </authorList>
    </citation>
    <scope>NUCLEOTIDE SEQUENCE [LARGE SCALE GENOMIC DNA]</scope>
    <source>
        <strain evidence="7 8">DSM 108281</strain>
    </source>
</reference>
<dbReference type="InterPro" id="IPR000330">
    <property type="entry name" value="SNF2_N"/>
</dbReference>
<evidence type="ECO:0000259" key="5">
    <source>
        <dbReference type="PROSITE" id="PS51192"/>
    </source>
</evidence>
<dbReference type="InterPro" id="IPR027417">
    <property type="entry name" value="P-loop_NTPase"/>
</dbReference>
<dbReference type="PANTHER" id="PTHR45626:SF14">
    <property type="entry name" value="ATP-DEPENDENT DNA HELICASE (EUROFUNG)"/>
    <property type="match status" value="1"/>
</dbReference>
<evidence type="ECO:0000256" key="3">
    <source>
        <dbReference type="ARBA" id="ARBA00022840"/>
    </source>
</evidence>
<comment type="caution">
    <text evidence="7">The sequence shown here is derived from an EMBL/GenBank/DDBJ whole genome shotgun (WGS) entry which is preliminary data.</text>
</comment>
<dbReference type="GO" id="GO:0006281">
    <property type="term" value="P:DNA repair"/>
    <property type="evidence" value="ECO:0007669"/>
    <property type="project" value="TreeGrafter"/>
</dbReference>
<dbReference type="GO" id="GO:0005524">
    <property type="term" value="F:ATP binding"/>
    <property type="evidence" value="ECO:0007669"/>
    <property type="project" value="UniProtKB-KW"/>
</dbReference>
<dbReference type="EMBL" id="SGPL01000046">
    <property type="protein sequence ID" value="THH19390.1"/>
    <property type="molecule type" value="Genomic_DNA"/>
</dbReference>
<dbReference type="PROSITE" id="PS51194">
    <property type="entry name" value="HELICASE_CTER"/>
    <property type="match status" value="1"/>
</dbReference>
<dbReference type="Gene3D" id="3.40.50.300">
    <property type="entry name" value="P-loop containing nucleotide triphosphate hydrolases"/>
    <property type="match status" value="1"/>
</dbReference>
<evidence type="ECO:0008006" key="9">
    <source>
        <dbReference type="Google" id="ProtNLM"/>
    </source>
</evidence>